<evidence type="ECO:0008006" key="3">
    <source>
        <dbReference type="Google" id="ProtNLM"/>
    </source>
</evidence>
<dbReference type="EMBL" id="LGUT01004862">
    <property type="protein sequence ID" value="KOG30197.1"/>
    <property type="molecule type" value="Genomic_DNA"/>
</dbReference>
<name>A0ABR5IQB6_9ACTN</name>
<feature type="non-terminal residue" evidence="1">
    <location>
        <position position="81"/>
    </location>
</feature>
<protein>
    <recommendedName>
        <fullName evidence="3">MerR family transcriptional regulator</fullName>
    </recommendedName>
</protein>
<proteinExistence type="predicted"/>
<accession>A0ABR5IQB6</accession>
<comment type="caution">
    <text evidence="1">The sequence shown here is derived from an EMBL/GenBank/DDBJ whole genome shotgun (WGS) entry which is preliminary data.</text>
</comment>
<dbReference type="Proteomes" id="UP000037020">
    <property type="component" value="Unassembled WGS sequence"/>
</dbReference>
<evidence type="ECO:0000313" key="1">
    <source>
        <dbReference type="EMBL" id="KOG30197.1"/>
    </source>
</evidence>
<organism evidence="1 2">
    <name type="scientific">Streptomyces varsoviensis</name>
    <dbReference type="NCBI Taxonomy" id="67373"/>
    <lineage>
        <taxon>Bacteria</taxon>
        <taxon>Bacillati</taxon>
        <taxon>Actinomycetota</taxon>
        <taxon>Actinomycetes</taxon>
        <taxon>Kitasatosporales</taxon>
        <taxon>Streptomycetaceae</taxon>
        <taxon>Streptomyces</taxon>
    </lineage>
</organism>
<evidence type="ECO:0000313" key="2">
    <source>
        <dbReference type="Proteomes" id="UP000037020"/>
    </source>
</evidence>
<keyword evidence="2" id="KW-1185">Reference proteome</keyword>
<gene>
    <name evidence="1" type="ORF">ADK38_48175</name>
</gene>
<sequence length="81" mass="8613">RLREASAEDAAARARCAQLDELSARAVADARALAPLREDHDRLARLAALAAGTAADNERKMRLESYVLAARLEQVAAAASV</sequence>
<reference evidence="1 2" key="1">
    <citation type="submission" date="2015-07" db="EMBL/GenBank/DDBJ databases">
        <authorList>
            <person name="Ju K.-S."/>
            <person name="Doroghazi J.R."/>
            <person name="Metcalf W.W."/>
        </authorList>
    </citation>
    <scope>NUCLEOTIDE SEQUENCE [LARGE SCALE GENOMIC DNA]</scope>
    <source>
        <strain evidence="1 2">NRRL B-3589</strain>
    </source>
</reference>
<feature type="non-terminal residue" evidence="1">
    <location>
        <position position="1"/>
    </location>
</feature>